<dbReference type="EMBL" id="LAZR01020696">
    <property type="protein sequence ID" value="KKL87968.1"/>
    <property type="molecule type" value="Genomic_DNA"/>
</dbReference>
<dbReference type="AlphaFoldDB" id="A0A0F9FP21"/>
<protein>
    <submittedName>
        <fullName evidence="2">Uncharacterized protein</fullName>
    </submittedName>
</protein>
<evidence type="ECO:0000313" key="2">
    <source>
        <dbReference type="EMBL" id="KKL87968.1"/>
    </source>
</evidence>
<keyword evidence="1" id="KW-0175">Coiled coil</keyword>
<comment type="caution">
    <text evidence="2">The sequence shown here is derived from an EMBL/GenBank/DDBJ whole genome shotgun (WGS) entry which is preliminary data.</text>
</comment>
<accession>A0A0F9FP21</accession>
<gene>
    <name evidence="2" type="ORF">LCGC14_1929460</name>
</gene>
<proteinExistence type="predicted"/>
<feature type="coiled-coil region" evidence="1">
    <location>
        <begin position="51"/>
        <end position="85"/>
    </location>
</feature>
<reference evidence="2" key="1">
    <citation type="journal article" date="2015" name="Nature">
        <title>Complex archaea that bridge the gap between prokaryotes and eukaryotes.</title>
        <authorList>
            <person name="Spang A."/>
            <person name="Saw J.H."/>
            <person name="Jorgensen S.L."/>
            <person name="Zaremba-Niedzwiedzka K."/>
            <person name="Martijn J."/>
            <person name="Lind A.E."/>
            <person name="van Eijk R."/>
            <person name="Schleper C."/>
            <person name="Guy L."/>
            <person name="Ettema T.J."/>
        </authorList>
    </citation>
    <scope>NUCLEOTIDE SEQUENCE</scope>
</reference>
<evidence type="ECO:0000256" key="1">
    <source>
        <dbReference type="SAM" id="Coils"/>
    </source>
</evidence>
<sequence>MKIKIARIYEIEANSISDAKFEASQMIKQEKYITSDDLTFLDFPELPHKTEEELEIKISQLKDKLHRRNTQIKELKKKVAFAIQELKEFGSVEAVQELIG</sequence>
<organism evidence="2">
    <name type="scientific">marine sediment metagenome</name>
    <dbReference type="NCBI Taxonomy" id="412755"/>
    <lineage>
        <taxon>unclassified sequences</taxon>
        <taxon>metagenomes</taxon>
        <taxon>ecological metagenomes</taxon>
    </lineage>
</organism>
<name>A0A0F9FP21_9ZZZZ</name>